<dbReference type="EMBL" id="JALJOT010000003">
    <property type="protein sequence ID" value="KAK9916436.1"/>
    <property type="molecule type" value="Genomic_DNA"/>
</dbReference>
<name>A0ABR2YXN8_9CHLO</name>
<evidence type="ECO:0000256" key="2">
    <source>
        <dbReference type="SAM" id="SignalP"/>
    </source>
</evidence>
<evidence type="ECO:0000313" key="4">
    <source>
        <dbReference type="Proteomes" id="UP001491310"/>
    </source>
</evidence>
<proteinExistence type="predicted"/>
<organism evidence="3 4">
    <name type="scientific">Coccomyxa subellipsoidea</name>
    <dbReference type="NCBI Taxonomy" id="248742"/>
    <lineage>
        <taxon>Eukaryota</taxon>
        <taxon>Viridiplantae</taxon>
        <taxon>Chlorophyta</taxon>
        <taxon>core chlorophytes</taxon>
        <taxon>Trebouxiophyceae</taxon>
        <taxon>Trebouxiophyceae incertae sedis</taxon>
        <taxon>Coccomyxaceae</taxon>
        <taxon>Coccomyxa</taxon>
    </lineage>
</organism>
<sequence length="136" mass="13788">MGNVTWLVLVHVFCLALAQEAQRLQPNRTTLLEPLKVVEDSTADLKQQLFQHIVNGTQNLFDEANETLEHLAKPKTISTPPPSSSYPSGGDGGVDGSGGGANAPATPGPSGLGGDGGHPDSNADGPGGGGPPLLTS</sequence>
<feature type="signal peptide" evidence="2">
    <location>
        <begin position="1"/>
        <end position="18"/>
    </location>
</feature>
<reference evidence="3 4" key="1">
    <citation type="journal article" date="2024" name="Nat. Commun.">
        <title>Phylogenomics reveals the evolutionary origins of lichenization in chlorophyte algae.</title>
        <authorList>
            <person name="Puginier C."/>
            <person name="Libourel C."/>
            <person name="Otte J."/>
            <person name="Skaloud P."/>
            <person name="Haon M."/>
            <person name="Grisel S."/>
            <person name="Petersen M."/>
            <person name="Berrin J.G."/>
            <person name="Delaux P.M."/>
            <person name="Dal Grande F."/>
            <person name="Keller J."/>
        </authorList>
    </citation>
    <scope>NUCLEOTIDE SEQUENCE [LARGE SCALE GENOMIC DNA]</scope>
    <source>
        <strain evidence="3 4">SAG 216-7</strain>
    </source>
</reference>
<gene>
    <name evidence="3" type="ORF">WJX75_002544</name>
</gene>
<feature type="compositionally biased region" description="Gly residues" evidence="1">
    <location>
        <begin position="89"/>
        <end position="101"/>
    </location>
</feature>
<keyword evidence="2" id="KW-0732">Signal</keyword>
<feature type="chain" id="PRO_5045517319" evidence="2">
    <location>
        <begin position="19"/>
        <end position="136"/>
    </location>
</feature>
<dbReference type="Proteomes" id="UP001491310">
    <property type="component" value="Unassembled WGS sequence"/>
</dbReference>
<feature type="compositionally biased region" description="Gly residues" evidence="1">
    <location>
        <begin position="125"/>
        <end position="136"/>
    </location>
</feature>
<protein>
    <submittedName>
        <fullName evidence="3">Uncharacterized protein</fullName>
    </submittedName>
</protein>
<keyword evidence="4" id="KW-1185">Reference proteome</keyword>
<feature type="region of interest" description="Disordered" evidence="1">
    <location>
        <begin position="71"/>
        <end position="136"/>
    </location>
</feature>
<comment type="caution">
    <text evidence="3">The sequence shown here is derived from an EMBL/GenBank/DDBJ whole genome shotgun (WGS) entry which is preliminary data.</text>
</comment>
<accession>A0ABR2YXN8</accession>
<evidence type="ECO:0000313" key="3">
    <source>
        <dbReference type="EMBL" id="KAK9916436.1"/>
    </source>
</evidence>
<evidence type="ECO:0000256" key="1">
    <source>
        <dbReference type="SAM" id="MobiDB-lite"/>
    </source>
</evidence>